<feature type="coiled-coil region" evidence="1">
    <location>
        <begin position="506"/>
        <end position="533"/>
    </location>
</feature>
<dbReference type="CDD" id="cd24049">
    <property type="entry name" value="ASKHA_NBD_PilM"/>
    <property type="match status" value="1"/>
</dbReference>
<dbReference type="KEGG" id="cmic:caldi_19660"/>
<feature type="transmembrane region" description="Helical" evidence="3">
    <location>
        <begin position="489"/>
        <end position="509"/>
    </location>
</feature>
<dbReference type="Proteomes" id="UP001163687">
    <property type="component" value="Chromosome"/>
</dbReference>
<dbReference type="InterPro" id="IPR043129">
    <property type="entry name" value="ATPase_NBD"/>
</dbReference>
<dbReference type="InterPro" id="IPR050696">
    <property type="entry name" value="FtsA/MreB"/>
</dbReference>
<dbReference type="SUPFAM" id="SSF53067">
    <property type="entry name" value="Actin-like ATPase domain"/>
    <property type="match status" value="2"/>
</dbReference>
<keyword evidence="1" id="KW-0175">Coiled coil</keyword>
<keyword evidence="3" id="KW-0812">Transmembrane</keyword>
<dbReference type="PANTHER" id="PTHR32432:SF3">
    <property type="entry name" value="ETHANOLAMINE UTILIZATION PROTEIN EUTJ"/>
    <property type="match status" value="1"/>
</dbReference>
<dbReference type="Pfam" id="PF11104">
    <property type="entry name" value="PilM_2"/>
    <property type="match status" value="1"/>
</dbReference>
<gene>
    <name evidence="4" type="ORF">caldi_19660</name>
</gene>
<evidence type="ECO:0000256" key="3">
    <source>
        <dbReference type="SAM" id="Phobius"/>
    </source>
</evidence>
<reference evidence="4" key="1">
    <citation type="submission" date="2022-03" db="EMBL/GenBank/DDBJ databases">
        <title>Complete genome sequence of Caldinitratiruptor microaerophilus.</title>
        <authorList>
            <person name="Mukaiyama R."/>
            <person name="Nishiyama T."/>
            <person name="Ueda K."/>
        </authorList>
    </citation>
    <scope>NUCLEOTIDE SEQUENCE</scope>
    <source>
        <strain evidence="4">JCM 16183</strain>
    </source>
</reference>
<evidence type="ECO:0000313" key="5">
    <source>
        <dbReference type="Proteomes" id="UP001163687"/>
    </source>
</evidence>
<dbReference type="AlphaFoldDB" id="A0AA35G8A8"/>
<organism evidence="4 5">
    <name type="scientific">Caldinitratiruptor microaerophilus</name>
    <dbReference type="NCBI Taxonomy" id="671077"/>
    <lineage>
        <taxon>Bacteria</taxon>
        <taxon>Bacillati</taxon>
        <taxon>Bacillota</taxon>
        <taxon>Clostridia</taxon>
        <taxon>Eubacteriales</taxon>
        <taxon>Symbiobacteriaceae</taxon>
        <taxon>Caldinitratiruptor</taxon>
    </lineage>
</organism>
<keyword evidence="5" id="KW-1185">Reference proteome</keyword>
<dbReference type="Gene3D" id="3.30.1490.300">
    <property type="match status" value="1"/>
</dbReference>
<keyword evidence="3" id="KW-1133">Transmembrane helix</keyword>
<feature type="region of interest" description="Disordered" evidence="2">
    <location>
        <begin position="93"/>
        <end position="112"/>
    </location>
</feature>
<dbReference type="InterPro" id="IPR007813">
    <property type="entry name" value="PilN"/>
</dbReference>
<dbReference type="Gene3D" id="3.30.420.40">
    <property type="match status" value="2"/>
</dbReference>
<evidence type="ECO:0000256" key="2">
    <source>
        <dbReference type="SAM" id="MobiDB-lite"/>
    </source>
</evidence>
<dbReference type="InterPro" id="IPR005883">
    <property type="entry name" value="PilM"/>
</dbReference>
<protein>
    <recommendedName>
        <fullName evidence="6">Type IV pilus assembly protein PilM</fullName>
    </recommendedName>
</protein>
<feature type="transmembrane region" description="Helical" evidence="3">
    <location>
        <begin position="68"/>
        <end position="89"/>
    </location>
</feature>
<name>A0AA35G8A8_9FIRM</name>
<accession>A0AA35G8A8</accession>
<keyword evidence="3" id="KW-0472">Membrane</keyword>
<dbReference type="RefSeq" id="WP_264841564.1">
    <property type="nucleotide sequence ID" value="NZ_AP025628.1"/>
</dbReference>
<proteinExistence type="predicted"/>
<dbReference type="EMBL" id="AP025628">
    <property type="protein sequence ID" value="BDG60876.1"/>
    <property type="molecule type" value="Genomic_DNA"/>
</dbReference>
<sequence>MAGATAIAIRWLWPAVWDGAAARWSRTWADRAHLDRVAVTLRSFRDTGIQALTRTLAILADLARVSPAFRWAGVAALTLLVGTALWMAVRARRRKRESGRTPGPEPATLQSLRGGRIRRVRVGIDPGRDSLKLVAVGPRRGSTQILAQITVPARAGRGAGTGPDSARLTDALPEALARLGRRGVRGALGVDQHGVILRTPEFPPMPARDLHRAVRFTIPDLIPIPVDEAAWDFVPLGIHDPGGQPRLRVLVAAVPERLVSPQVRAAVAAGVRVTAVHVDCLAAYRALEALGLLPAGPGPLVLVDLGAAATRLSIFVGGVPELTRTIPQGGDDLTRAVQDVLGVSPDEARARKEQAGLLGDTPVAAVLESALTDLFGEVWRTLEYFLRQAQPRAAVPLFVYGGTSRMPGLDAHLARFLDDRVRERFGDHPGFDVRWVGEDPGDGRDPVDPRFLVALGLALDAGSPSAPGVRLNLLPREWRDAGRRRLRRAAAALLAGVGVAGLVGGGVAVRATVDRLEARLAALRRENAALAEAVRVREQVQAAERLEAARAEFVESQRAEWRPSDVLAGLPQRLPSGVAIDRLEVAKDGRVTVEGRAPDVRSVAQLAVNLRAGGRFGDADVRFPQPFAQAAGEAGGGVRFAMTLSPAGKGEQGKP</sequence>
<evidence type="ECO:0000256" key="1">
    <source>
        <dbReference type="SAM" id="Coils"/>
    </source>
</evidence>
<dbReference type="PANTHER" id="PTHR32432">
    <property type="entry name" value="CELL DIVISION PROTEIN FTSA-RELATED"/>
    <property type="match status" value="1"/>
</dbReference>
<evidence type="ECO:0000313" key="4">
    <source>
        <dbReference type="EMBL" id="BDG60876.1"/>
    </source>
</evidence>
<dbReference type="Pfam" id="PF05137">
    <property type="entry name" value="PilN"/>
    <property type="match status" value="1"/>
</dbReference>
<evidence type="ECO:0008006" key="6">
    <source>
        <dbReference type="Google" id="ProtNLM"/>
    </source>
</evidence>